<dbReference type="EMBL" id="JBDKWZ010000003">
    <property type="protein sequence ID" value="MEN7547560.1"/>
    <property type="molecule type" value="Genomic_DNA"/>
</dbReference>
<dbReference type="PANTHER" id="PTHR35524">
    <property type="entry name" value="ALPHA-ACETOLACTATE DECARBOXYLASE"/>
    <property type="match status" value="1"/>
</dbReference>
<evidence type="ECO:0000256" key="7">
    <source>
        <dbReference type="ARBA" id="ARBA00023061"/>
    </source>
</evidence>
<feature type="chain" id="PRO_5043746057" description="Alpha-acetolactate decarboxylase" evidence="9">
    <location>
        <begin position="21"/>
        <end position="527"/>
    </location>
</feature>
<evidence type="ECO:0000256" key="9">
    <source>
        <dbReference type="SAM" id="SignalP"/>
    </source>
</evidence>
<keyword evidence="8 10" id="KW-0456">Lyase</keyword>
<dbReference type="PANTHER" id="PTHR35524:SF1">
    <property type="entry name" value="ALPHA-ACETOLACTATE DECARBOXYLASE"/>
    <property type="match status" value="1"/>
</dbReference>
<protein>
    <recommendedName>
        <fullName evidence="5">Alpha-acetolactate decarboxylase</fullName>
        <ecNumber evidence="4">4.1.1.5</ecNumber>
    </recommendedName>
</protein>
<evidence type="ECO:0000256" key="8">
    <source>
        <dbReference type="ARBA" id="ARBA00023239"/>
    </source>
</evidence>
<keyword evidence="11" id="KW-1185">Reference proteome</keyword>
<feature type="signal peptide" evidence="9">
    <location>
        <begin position="1"/>
        <end position="20"/>
    </location>
</feature>
<dbReference type="CDD" id="cd17299">
    <property type="entry name" value="acetolactate_decarboxylase"/>
    <property type="match status" value="1"/>
</dbReference>
<comment type="similarity">
    <text evidence="3">Belongs to the alpha-acetolactate decarboxylase family.</text>
</comment>
<keyword evidence="9" id="KW-0732">Signal</keyword>
<dbReference type="SUPFAM" id="SSF117856">
    <property type="entry name" value="AF0104/ALDC/Ptd012-like"/>
    <property type="match status" value="1"/>
</dbReference>
<gene>
    <name evidence="10" type="primary">budA</name>
    <name evidence="10" type="ORF">AAG747_06565</name>
</gene>
<evidence type="ECO:0000256" key="1">
    <source>
        <dbReference type="ARBA" id="ARBA00001784"/>
    </source>
</evidence>
<comment type="caution">
    <text evidence="10">The sequence shown here is derived from an EMBL/GenBank/DDBJ whole genome shotgun (WGS) entry which is preliminary data.</text>
</comment>
<dbReference type="InterPro" id="IPR005128">
    <property type="entry name" value="Acetolactate_a_deCO2ase"/>
</dbReference>
<dbReference type="SUPFAM" id="SSF101898">
    <property type="entry name" value="NHL repeat"/>
    <property type="match status" value="1"/>
</dbReference>
<evidence type="ECO:0000256" key="3">
    <source>
        <dbReference type="ARBA" id="ARBA00007106"/>
    </source>
</evidence>
<reference evidence="10 11" key="1">
    <citation type="submission" date="2024-04" db="EMBL/GenBank/DDBJ databases">
        <title>Novel genus in family Flammeovirgaceae.</title>
        <authorList>
            <person name="Nguyen T.H."/>
            <person name="Vuong T.Q."/>
            <person name="Le H."/>
            <person name="Kim S.-G."/>
        </authorList>
    </citation>
    <scope>NUCLEOTIDE SEQUENCE [LARGE SCALE GENOMIC DNA]</scope>
    <source>
        <strain evidence="10 11">JCM 23209</strain>
    </source>
</reference>
<dbReference type="Proteomes" id="UP001403385">
    <property type="component" value="Unassembled WGS sequence"/>
</dbReference>
<name>A0AAW9S542_9BACT</name>
<dbReference type="RefSeq" id="WP_346820347.1">
    <property type="nucleotide sequence ID" value="NZ_JBDKWZ010000003.1"/>
</dbReference>
<evidence type="ECO:0000256" key="2">
    <source>
        <dbReference type="ARBA" id="ARBA00005170"/>
    </source>
</evidence>
<dbReference type="GO" id="GO:0045151">
    <property type="term" value="P:acetoin biosynthetic process"/>
    <property type="evidence" value="ECO:0007669"/>
    <property type="project" value="UniProtKB-KW"/>
</dbReference>
<dbReference type="Gene3D" id="3.30.1330.80">
    <property type="entry name" value="Hypothetical protein, similar to alpha- acetolactate decarboxylase, domain 2"/>
    <property type="match status" value="2"/>
</dbReference>
<dbReference type="NCBIfam" id="TIGR01252">
    <property type="entry name" value="acetolac_decarb"/>
    <property type="match status" value="1"/>
</dbReference>
<evidence type="ECO:0000313" key="11">
    <source>
        <dbReference type="Proteomes" id="UP001403385"/>
    </source>
</evidence>
<comment type="catalytic activity">
    <reaction evidence="1">
        <text>(2S)-2-acetolactate + H(+) = (R)-acetoin + CO2</text>
        <dbReference type="Rhea" id="RHEA:21580"/>
        <dbReference type="ChEBI" id="CHEBI:15378"/>
        <dbReference type="ChEBI" id="CHEBI:15686"/>
        <dbReference type="ChEBI" id="CHEBI:16526"/>
        <dbReference type="ChEBI" id="CHEBI:58476"/>
        <dbReference type="EC" id="4.1.1.5"/>
    </reaction>
</comment>
<dbReference type="GO" id="GO:0047605">
    <property type="term" value="F:acetolactate decarboxylase activity"/>
    <property type="evidence" value="ECO:0007669"/>
    <property type="project" value="UniProtKB-EC"/>
</dbReference>
<proteinExistence type="inferred from homology"/>
<dbReference type="AlphaFoldDB" id="A0AAW9S542"/>
<organism evidence="10 11">
    <name type="scientific">Rapidithrix thailandica</name>
    <dbReference type="NCBI Taxonomy" id="413964"/>
    <lineage>
        <taxon>Bacteria</taxon>
        <taxon>Pseudomonadati</taxon>
        <taxon>Bacteroidota</taxon>
        <taxon>Cytophagia</taxon>
        <taxon>Cytophagales</taxon>
        <taxon>Flammeovirgaceae</taxon>
        <taxon>Rapidithrix</taxon>
    </lineage>
</organism>
<sequence>MRFQLLLLSCVALLNIDGLAQQITHGFAMPESVISDGKRFFVSNQGQDPFNKDGDGFISEISVEGKLLTRKFLPLKGKLHAPKGMAITNNILYVADLDRVLGYDLDSRKTVFELSIPKTKVLNDICLLEKGYIAVTETVFGDIYKVDIRNKSFDIIGNIPTVNGISFNEKTGQLVACSNGKTFGEGSVYLQSGKGTFSKLPNIGSGFFDGVEWMDDEHLLISDWVTFPVKDFGKLWIYDLASNQTESLFTGESVADIYYDRSSQKIYLPQMFHNKVIITNRAELEKAPHDKYNKLYNYGVIDAFISGLYRGTLPVREVKFKGDFGIGAPDMLDGELTMLGGKFYQTKVTGETVEVDNAHKTSFATVTFFKADTTLYLQEKVNKEKALERVRSYLSSLNEPYAIKISGSFQSMKTRAFPPFQKEPFPPLTSIMDRQQIFEYSQTKGTLVGYHLPEYLNGINMKGFHFHFLSKDKKQGGHVLDFNGENLKIEIARLKSFELEVPTDAPFRNFKFEELESEALERVEQGK</sequence>
<comment type="pathway">
    <text evidence="2">Polyol metabolism; (R,R)-butane-2,3-diol biosynthesis; (R,R)-butane-2,3-diol from pyruvate: step 2/3.</text>
</comment>
<evidence type="ECO:0000313" key="10">
    <source>
        <dbReference type="EMBL" id="MEN7547560.1"/>
    </source>
</evidence>
<evidence type="ECO:0000256" key="4">
    <source>
        <dbReference type="ARBA" id="ARBA00013204"/>
    </source>
</evidence>
<dbReference type="Pfam" id="PF03306">
    <property type="entry name" value="AAL_decarboxy"/>
    <property type="match status" value="1"/>
</dbReference>
<evidence type="ECO:0000256" key="5">
    <source>
        <dbReference type="ARBA" id="ARBA00020164"/>
    </source>
</evidence>
<dbReference type="EC" id="4.1.1.5" evidence="4"/>
<keyword evidence="6" id="KW-0210">Decarboxylase</keyword>
<keyword evidence="7" id="KW-0005">Acetoin biosynthesis</keyword>
<accession>A0AAW9S542</accession>
<evidence type="ECO:0000256" key="6">
    <source>
        <dbReference type="ARBA" id="ARBA00022793"/>
    </source>
</evidence>